<dbReference type="Gene3D" id="3.30.420.10">
    <property type="entry name" value="Ribonuclease H-like superfamily/Ribonuclease H"/>
    <property type="match status" value="1"/>
</dbReference>
<proteinExistence type="predicted"/>
<dbReference type="SUPFAM" id="SSF53098">
    <property type="entry name" value="Ribonuclease H-like"/>
    <property type="match status" value="1"/>
</dbReference>
<dbReference type="Proteomes" id="UP001341281">
    <property type="component" value="Chromosome 08"/>
</dbReference>
<dbReference type="InterPro" id="IPR013103">
    <property type="entry name" value="RVT_2"/>
</dbReference>
<accession>A0AAQ3UA88</accession>
<dbReference type="Pfam" id="PF14223">
    <property type="entry name" value="Retrotran_gag_2"/>
    <property type="match status" value="1"/>
</dbReference>
<protein>
    <recommendedName>
        <fullName evidence="2">Integrase catalytic domain-containing protein</fullName>
    </recommendedName>
</protein>
<dbReference type="InterPro" id="IPR036397">
    <property type="entry name" value="RNaseH_sf"/>
</dbReference>
<dbReference type="PANTHER" id="PTHR11439">
    <property type="entry name" value="GAG-POL-RELATED RETROTRANSPOSON"/>
    <property type="match status" value="1"/>
</dbReference>
<keyword evidence="4" id="KW-1185">Reference proteome</keyword>
<dbReference type="PANTHER" id="PTHR11439:SF461">
    <property type="entry name" value="OS10G0432200 PROTEIN"/>
    <property type="match status" value="1"/>
</dbReference>
<dbReference type="InterPro" id="IPR057670">
    <property type="entry name" value="SH3_retrovirus"/>
</dbReference>
<evidence type="ECO:0000259" key="2">
    <source>
        <dbReference type="PROSITE" id="PS50994"/>
    </source>
</evidence>
<feature type="compositionally biased region" description="Low complexity" evidence="1">
    <location>
        <begin position="585"/>
        <end position="600"/>
    </location>
</feature>
<evidence type="ECO:0000313" key="3">
    <source>
        <dbReference type="EMBL" id="WVZ88499.1"/>
    </source>
</evidence>
<feature type="compositionally biased region" description="Low complexity" evidence="1">
    <location>
        <begin position="282"/>
        <end position="297"/>
    </location>
</feature>
<dbReference type="EMBL" id="CP144752">
    <property type="protein sequence ID" value="WVZ88499.1"/>
    <property type="molecule type" value="Genomic_DNA"/>
</dbReference>
<evidence type="ECO:0000256" key="1">
    <source>
        <dbReference type="SAM" id="MobiDB-lite"/>
    </source>
</evidence>
<dbReference type="Pfam" id="PF25597">
    <property type="entry name" value="SH3_retrovirus"/>
    <property type="match status" value="1"/>
</dbReference>
<dbReference type="InterPro" id="IPR012337">
    <property type="entry name" value="RNaseH-like_sf"/>
</dbReference>
<dbReference type="CDD" id="cd09272">
    <property type="entry name" value="RNase_HI_RT_Ty1"/>
    <property type="match status" value="1"/>
</dbReference>
<dbReference type="GO" id="GO:0015074">
    <property type="term" value="P:DNA integration"/>
    <property type="evidence" value="ECO:0007669"/>
    <property type="project" value="InterPro"/>
</dbReference>
<dbReference type="InterPro" id="IPR001584">
    <property type="entry name" value="Integrase_cat-core"/>
</dbReference>
<organism evidence="3 4">
    <name type="scientific">Paspalum notatum var. saurae</name>
    <dbReference type="NCBI Taxonomy" id="547442"/>
    <lineage>
        <taxon>Eukaryota</taxon>
        <taxon>Viridiplantae</taxon>
        <taxon>Streptophyta</taxon>
        <taxon>Embryophyta</taxon>
        <taxon>Tracheophyta</taxon>
        <taxon>Spermatophyta</taxon>
        <taxon>Magnoliopsida</taxon>
        <taxon>Liliopsida</taxon>
        <taxon>Poales</taxon>
        <taxon>Poaceae</taxon>
        <taxon>PACMAD clade</taxon>
        <taxon>Panicoideae</taxon>
        <taxon>Andropogonodae</taxon>
        <taxon>Paspaleae</taxon>
        <taxon>Paspalinae</taxon>
        <taxon>Paspalum</taxon>
    </lineage>
</organism>
<feature type="compositionally biased region" description="Polar residues" evidence="1">
    <location>
        <begin position="522"/>
        <end position="534"/>
    </location>
</feature>
<evidence type="ECO:0000313" key="4">
    <source>
        <dbReference type="Proteomes" id="UP001341281"/>
    </source>
</evidence>
<sequence>MSSPAASTSTMAPIAFAAPVLDIKLTGQNYREWAYSFKMLLRSAGLASHLIDSPPNATDKEAKDWRIADDRVMAALAMSVDPTIRFCLEDQNTAKEMWDFLKERYQQSSSALRYSILKQLHHLQQQDMSVEDYYASFMKLSSQLDSMVPKPNSTCKDCLDRDKYEQQTKVFHFLMGLRSEFEPVRAQLLGRSPFPTMAEAISAVLAEETRLRTMDASSSVSQHSVLATCPQSIVMDNCLISKEKVKCKHCGKNTHPEERCFKKYPHLLKEFKARRATSHQGTAATAPPVTSPVLAPSTTPTTPVSAYMSGGSIASASVSGGEYLSNAFRQLLSSEGTLPQLSCPGAHAQNGVAERKHRHIIETARTLLIASFVPPHFWAEAVSTAIYLINLQPSSRLQGKCPGEVLYGSPPSYDHLRVFGCTCYVLLPSHERTKLSAQSVECVFLGYSLEHKGYRCYDPSSRRIRISRDVTFVESRPYFHSSTSKVSPNESLSFLSLPPIYIDTPSSLPPTSPTDSISPLPNNSHVPTQSSSHSDPAVPAQPIPPPDPDVPAQPLTSRPPILIHYSRRSRVPSNSKPPPPPEFQASTTDDPSSSPTSPAPHYNLRDRATIHPRAKYGYLAASATSEPSSYQEAAGIPAWEHAMSEELAALHRTGTWEVVPLPSHAVPITCKWVFKVKTKADGSIERYKARLVARGFQQSYGRDYEETFAPVAHMTTVRALIAVAAIRSWNISQLDVKNAFLHGELHEEVYMQPPPGVQVPDGYVCWLRRALYGLKQAPRAWFERFTSVVKAVGFTPSEHDPALFVHVSKRGRTLLLLYVDDMLITGDDSDYIAFVKARLNEQFMMSDLGPLSYFLGIEVTSTSDGYYLSQYKYLQDLLARSGITDARNAATPMELNVQLRPNDGTLLTDPTRYRHIVGSLVYLTITRPDIAHAVHILSQFVSAPTSVHYAHLLRVLRYLRGTASQKLFYAKSSSLQLHGYSDSTWASDSADRRSITGYCIFIGNSPIAWKSKKQSAVSRSSAEAELRALATTTAEIIWLRWLLNDFGVSCDSPTPLLCDNTSAIQIATNPAKHELTKHIGVDASFIRSHCHQATIDLQYISSEIQVADFFTKAQTKEQHRFYLLKLNVSH</sequence>
<feature type="compositionally biased region" description="Pro residues" evidence="1">
    <location>
        <begin position="539"/>
        <end position="551"/>
    </location>
</feature>
<dbReference type="GO" id="GO:0003676">
    <property type="term" value="F:nucleic acid binding"/>
    <property type="evidence" value="ECO:0007669"/>
    <property type="project" value="InterPro"/>
</dbReference>
<dbReference type="AlphaFoldDB" id="A0AAQ3UA88"/>
<feature type="region of interest" description="Disordered" evidence="1">
    <location>
        <begin position="276"/>
        <end position="297"/>
    </location>
</feature>
<reference evidence="3 4" key="1">
    <citation type="submission" date="2024-02" db="EMBL/GenBank/DDBJ databases">
        <title>High-quality chromosome-scale genome assembly of Pensacola bahiagrass (Paspalum notatum Flugge var. saurae).</title>
        <authorList>
            <person name="Vega J.M."/>
            <person name="Podio M."/>
            <person name="Orjuela J."/>
            <person name="Siena L.A."/>
            <person name="Pessino S.C."/>
            <person name="Combes M.C."/>
            <person name="Mariac C."/>
            <person name="Albertini E."/>
            <person name="Pupilli F."/>
            <person name="Ortiz J.P.A."/>
            <person name="Leblanc O."/>
        </authorList>
    </citation>
    <scope>NUCLEOTIDE SEQUENCE [LARGE SCALE GENOMIC DNA]</scope>
    <source>
        <strain evidence="3">R1</strain>
        <tissue evidence="3">Leaf</tissue>
    </source>
</reference>
<gene>
    <name evidence="3" type="ORF">U9M48_035016</name>
</gene>
<feature type="region of interest" description="Disordered" evidence="1">
    <location>
        <begin position="505"/>
        <end position="607"/>
    </location>
</feature>
<name>A0AAQ3UA88_PASNO</name>
<dbReference type="InterPro" id="IPR043502">
    <property type="entry name" value="DNA/RNA_pol_sf"/>
</dbReference>
<dbReference type="Pfam" id="PF07727">
    <property type="entry name" value="RVT_2"/>
    <property type="match status" value="1"/>
</dbReference>
<feature type="domain" description="Integrase catalytic" evidence="2">
    <location>
        <begin position="320"/>
        <end position="410"/>
    </location>
</feature>
<dbReference type="SUPFAM" id="SSF56672">
    <property type="entry name" value="DNA/RNA polymerases"/>
    <property type="match status" value="1"/>
</dbReference>
<dbReference type="PROSITE" id="PS50994">
    <property type="entry name" value="INTEGRASE"/>
    <property type="match status" value="1"/>
</dbReference>